<accession>A0A8X6S9U6</accession>
<dbReference type="Proteomes" id="UP000887159">
    <property type="component" value="Unassembled WGS sequence"/>
</dbReference>
<sequence>MLESTFEQAFPKSVTDERMKYNYCVAHLSLDETIAVRDVILSPWNTNPYSELKEEQLPPTVQSILASIQPLTAQKASEAADRILYIGNACTGCERTSTIEKFFNSRTRGKSPKPTASVFCGYQNRYQSQENVFSPVP</sequence>
<dbReference type="EMBL" id="BMAU01021272">
    <property type="protein sequence ID" value="GFY07335.1"/>
    <property type="molecule type" value="Genomic_DNA"/>
</dbReference>
<gene>
    <name evidence="2" type="ORF">TNCV_5085211</name>
</gene>
<protein>
    <recommendedName>
        <fullName evidence="1">DUF7041 domain-containing protein</fullName>
    </recommendedName>
</protein>
<feature type="domain" description="DUF7041" evidence="1">
    <location>
        <begin position="1"/>
        <end position="63"/>
    </location>
</feature>
<evidence type="ECO:0000259" key="1">
    <source>
        <dbReference type="Pfam" id="PF23055"/>
    </source>
</evidence>
<dbReference type="Pfam" id="PF23055">
    <property type="entry name" value="DUF7041"/>
    <property type="match status" value="1"/>
</dbReference>
<comment type="caution">
    <text evidence="2">The sequence shown here is derived from an EMBL/GenBank/DDBJ whole genome shotgun (WGS) entry which is preliminary data.</text>
</comment>
<name>A0A8X6S9U6_TRICX</name>
<evidence type="ECO:0000313" key="2">
    <source>
        <dbReference type="EMBL" id="GFY07335.1"/>
    </source>
</evidence>
<reference evidence="2" key="1">
    <citation type="submission" date="2020-08" db="EMBL/GenBank/DDBJ databases">
        <title>Multicomponent nature underlies the extraordinary mechanical properties of spider dragline silk.</title>
        <authorList>
            <person name="Kono N."/>
            <person name="Nakamura H."/>
            <person name="Mori M."/>
            <person name="Yoshida Y."/>
            <person name="Ohtoshi R."/>
            <person name="Malay A.D."/>
            <person name="Moran D.A.P."/>
            <person name="Tomita M."/>
            <person name="Numata K."/>
            <person name="Arakawa K."/>
        </authorList>
    </citation>
    <scope>NUCLEOTIDE SEQUENCE</scope>
</reference>
<proteinExistence type="predicted"/>
<evidence type="ECO:0000313" key="3">
    <source>
        <dbReference type="Proteomes" id="UP000887159"/>
    </source>
</evidence>
<organism evidence="2 3">
    <name type="scientific">Trichonephila clavipes</name>
    <name type="common">Golden silk orbweaver</name>
    <name type="synonym">Nephila clavipes</name>
    <dbReference type="NCBI Taxonomy" id="2585209"/>
    <lineage>
        <taxon>Eukaryota</taxon>
        <taxon>Metazoa</taxon>
        <taxon>Ecdysozoa</taxon>
        <taxon>Arthropoda</taxon>
        <taxon>Chelicerata</taxon>
        <taxon>Arachnida</taxon>
        <taxon>Araneae</taxon>
        <taxon>Araneomorphae</taxon>
        <taxon>Entelegynae</taxon>
        <taxon>Araneoidea</taxon>
        <taxon>Nephilidae</taxon>
        <taxon>Trichonephila</taxon>
    </lineage>
</organism>
<dbReference type="AlphaFoldDB" id="A0A8X6S9U6"/>
<keyword evidence="3" id="KW-1185">Reference proteome</keyword>
<dbReference type="InterPro" id="IPR055469">
    <property type="entry name" value="DUF7041"/>
</dbReference>